<evidence type="ECO:0000256" key="1">
    <source>
        <dbReference type="ARBA" id="ARBA00022741"/>
    </source>
</evidence>
<dbReference type="GO" id="GO:0005874">
    <property type="term" value="C:microtubule"/>
    <property type="evidence" value="ECO:0007669"/>
    <property type="project" value="TreeGrafter"/>
</dbReference>
<evidence type="ECO:0000313" key="6">
    <source>
        <dbReference type="Proteomes" id="UP001142393"/>
    </source>
</evidence>
<dbReference type="GO" id="GO:0008017">
    <property type="term" value="F:microtubule binding"/>
    <property type="evidence" value="ECO:0007669"/>
    <property type="project" value="TreeGrafter"/>
</dbReference>
<dbReference type="GO" id="GO:0048312">
    <property type="term" value="P:intracellular distribution of mitochondria"/>
    <property type="evidence" value="ECO:0007669"/>
    <property type="project" value="TreeGrafter"/>
</dbReference>
<dbReference type="InterPro" id="IPR000375">
    <property type="entry name" value="Dynamin_stalk"/>
</dbReference>
<dbReference type="PANTHER" id="PTHR11566:SF21">
    <property type="entry name" value="DYNAMIN RELATED PROTEIN 1, ISOFORM A"/>
    <property type="match status" value="1"/>
</dbReference>
<dbReference type="Gene3D" id="1.20.120.1240">
    <property type="entry name" value="Dynamin, middle domain"/>
    <property type="match status" value="1"/>
</dbReference>
<dbReference type="SMART" id="SM00302">
    <property type="entry name" value="GED"/>
    <property type="match status" value="1"/>
</dbReference>
<protein>
    <submittedName>
        <fullName evidence="5">P-loop containing nucleoside triphosphate hydrolase protein</fullName>
    </submittedName>
</protein>
<reference evidence="5 6" key="1">
    <citation type="journal article" date="2023" name="Proc. Natl. Acad. Sci. U.S.A.">
        <title>A global phylogenomic analysis of the shiitake genus Lentinula.</title>
        <authorList>
            <person name="Sierra-Patev S."/>
            <person name="Min B."/>
            <person name="Naranjo-Ortiz M."/>
            <person name="Looney B."/>
            <person name="Konkel Z."/>
            <person name="Slot J.C."/>
            <person name="Sakamoto Y."/>
            <person name="Steenwyk J.L."/>
            <person name="Rokas A."/>
            <person name="Carro J."/>
            <person name="Camarero S."/>
            <person name="Ferreira P."/>
            <person name="Molpeceres G."/>
            <person name="Ruiz-Duenas F.J."/>
            <person name="Serrano A."/>
            <person name="Henrissat B."/>
            <person name="Drula E."/>
            <person name="Hughes K.W."/>
            <person name="Mata J.L."/>
            <person name="Ishikawa N.K."/>
            <person name="Vargas-Isla R."/>
            <person name="Ushijima S."/>
            <person name="Smith C.A."/>
            <person name="Donoghue J."/>
            <person name="Ahrendt S."/>
            <person name="Andreopoulos W."/>
            <person name="He G."/>
            <person name="LaButti K."/>
            <person name="Lipzen A."/>
            <person name="Ng V."/>
            <person name="Riley R."/>
            <person name="Sandor L."/>
            <person name="Barry K."/>
            <person name="Martinez A.T."/>
            <person name="Xiao Y."/>
            <person name="Gibbons J.G."/>
            <person name="Terashima K."/>
            <person name="Grigoriev I.V."/>
            <person name="Hibbett D."/>
        </authorList>
    </citation>
    <scope>NUCLEOTIDE SEQUENCE [LARGE SCALE GENOMIC DNA]</scope>
    <source>
        <strain evidence="5 6">TFB7810</strain>
    </source>
</reference>
<dbReference type="GO" id="GO:0005739">
    <property type="term" value="C:mitochondrion"/>
    <property type="evidence" value="ECO:0007669"/>
    <property type="project" value="TreeGrafter"/>
</dbReference>
<dbReference type="GO" id="GO:0005525">
    <property type="term" value="F:GTP binding"/>
    <property type="evidence" value="ECO:0007669"/>
    <property type="project" value="InterPro"/>
</dbReference>
<dbReference type="SMART" id="SM00053">
    <property type="entry name" value="DYNc"/>
    <property type="match status" value="1"/>
</dbReference>
<keyword evidence="5" id="KW-0378">Hydrolase</keyword>
<dbReference type="InterPro" id="IPR030381">
    <property type="entry name" value="G_DYNAMIN_dom"/>
</dbReference>
<dbReference type="AlphaFoldDB" id="A0A9W8TYQ3"/>
<dbReference type="InterPro" id="IPR027417">
    <property type="entry name" value="P-loop_NTPase"/>
</dbReference>
<dbReference type="Pfam" id="PF01031">
    <property type="entry name" value="Dynamin_M"/>
    <property type="match status" value="1"/>
</dbReference>
<keyword evidence="6" id="KW-1185">Reference proteome</keyword>
<dbReference type="Gene3D" id="3.40.50.300">
    <property type="entry name" value="P-loop containing nucleotide triphosphate hydrolases"/>
    <property type="match status" value="1"/>
</dbReference>
<dbReference type="GO" id="GO:0006897">
    <property type="term" value="P:endocytosis"/>
    <property type="evidence" value="ECO:0007669"/>
    <property type="project" value="TreeGrafter"/>
</dbReference>
<dbReference type="InterPro" id="IPR001401">
    <property type="entry name" value="Dynamin_GTPase"/>
</dbReference>
<sequence length="652" mass="73542">MFFDLPQIAVIGAQSAGKSSLIEAISGINVPRDSGICTRCPVQLSMSSFVKEWKCSISLRIEYDPSGNQQGNSTLIDFCTLSSNDRTDVDLWLRRAQASILWRERPVSDFQNMSSIELKRLKPGEGSMLAFSMNVIQVRLEDPEATDLTFIDLPGLIQNASENEIAIARNLVEKNIQGAETLVLVTIPMSDEMENQESARLAKQADPSGIRTIGVLTKPDTITRGAIGARERWKDILQGKLYPLHHGYYCVRLADDEERAKRLSRSESEALSSEFFKKTDPWSQFVDRSRFGVPNFVKDISRLLLGMIEANLPKLRIAVDQMIQECSKELEAMPAVPTSDPSTEILLRVSDFCREVKRAVMGEDHKFLVHDNQRHYQAFKAAIERTTPDFWPFDSKEFFRNPGLHVSGGTVGPFDLKDVLKEIAEALTWELPGTVPFDAIKNIVLKSTTNWPASTNKCFDAVFQSTRSAIEVLVNSHFKQFSKLETLIKTLSDSELDACRVEALILIQKLLSHESVPLYTQNLQYFAAEKSKWLSNYTNVHRTSRPSSPGPIMTSSYDDALSVMATVSAYFQVASKRFVDHIPLAIEHELNQVFATNIHQRLLDNIISGSDVPGRMQDLLSEDEEITAKREFLKQRLARLREIQERLSQFSI</sequence>
<gene>
    <name evidence="5" type="ORF">DFH05DRAFT_1396245</name>
</gene>
<dbReference type="PRINTS" id="PR00195">
    <property type="entry name" value="DYNAMIN"/>
</dbReference>
<dbReference type="SUPFAM" id="SSF52540">
    <property type="entry name" value="P-loop containing nucleoside triphosphate hydrolases"/>
    <property type="match status" value="1"/>
</dbReference>
<evidence type="ECO:0000259" key="3">
    <source>
        <dbReference type="PROSITE" id="PS51388"/>
    </source>
</evidence>
<dbReference type="GO" id="GO:0000266">
    <property type="term" value="P:mitochondrial fission"/>
    <property type="evidence" value="ECO:0007669"/>
    <property type="project" value="TreeGrafter"/>
</dbReference>
<dbReference type="GO" id="GO:0016559">
    <property type="term" value="P:peroxisome fission"/>
    <property type="evidence" value="ECO:0007669"/>
    <property type="project" value="TreeGrafter"/>
</dbReference>
<keyword evidence="1" id="KW-0547">Nucleotide-binding</keyword>
<proteinExistence type="predicted"/>
<name>A0A9W8TYQ3_9AGAR</name>
<dbReference type="InterPro" id="IPR020850">
    <property type="entry name" value="GED_dom"/>
</dbReference>
<dbReference type="Pfam" id="PF00350">
    <property type="entry name" value="Dynamin_N"/>
    <property type="match status" value="1"/>
</dbReference>
<dbReference type="Pfam" id="PF02212">
    <property type="entry name" value="GED"/>
    <property type="match status" value="1"/>
</dbReference>
<accession>A0A9W8TYQ3</accession>
<dbReference type="PANTHER" id="PTHR11566">
    <property type="entry name" value="DYNAMIN"/>
    <property type="match status" value="1"/>
</dbReference>
<organism evidence="5 6">
    <name type="scientific">Lentinula detonsa</name>
    <dbReference type="NCBI Taxonomy" id="2804962"/>
    <lineage>
        <taxon>Eukaryota</taxon>
        <taxon>Fungi</taxon>
        <taxon>Dikarya</taxon>
        <taxon>Basidiomycota</taxon>
        <taxon>Agaricomycotina</taxon>
        <taxon>Agaricomycetes</taxon>
        <taxon>Agaricomycetidae</taxon>
        <taxon>Agaricales</taxon>
        <taxon>Marasmiineae</taxon>
        <taxon>Omphalotaceae</taxon>
        <taxon>Lentinula</taxon>
    </lineage>
</organism>
<dbReference type="GO" id="GO:0003924">
    <property type="term" value="F:GTPase activity"/>
    <property type="evidence" value="ECO:0007669"/>
    <property type="project" value="InterPro"/>
</dbReference>
<dbReference type="CDD" id="cd08771">
    <property type="entry name" value="DLP_1"/>
    <property type="match status" value="1"/>
</dbReference>
<evidence type="ECO:0000259" key="4">
    <source>
        <dbReference type="PROSITE" id="PS51718"/>
    </source>
</evidence>
<dbReference type="EMBL" id="JANVFU010000005">
    <property type="protein sequence ID" value="KAJ3745453.1"/>
    <property type="molecule type" value="Genomic_DNA"/>
</dbReference>
<dbReference type="InterPro" id="IPR045063">
    <property type="entry name" value="Dynamin_N"/>
</dbReference>
<dbReference type="PROSITE" id="PS51388">
    <property type="entry name" value="GED"/>
    <property type="match status" value="1"/>
</dbReference>
<evidence type="ECO:0000313" key="5">
    <source>
        <dbReference type="EMBL" id="KAJ3745453.1"/>
    </source>
</evidence>
<dbReference type="Proteomes" id="UP001142393">
    <property type="component" value="Unassembled WGS sequence"/>
</dbReference>
<keyword evidence="2" id="KW-0342">GTP-binding</keyword>
<feature type="domain" description="Dynamin-type G" evidence="4">
    <location>
        <begin position="2"/>
        <end position="313"/>
    </location>
</feature>
<dbReference type="InterPro" id="IPR003130">
    <property type="entry name" value="GED"/>
</dbReference>
<dbReference type="InterPro" id="IPR022812">
    <property type="entry name" value="Dynamin"/>
</dbReference>
<feature type="domain" description="GED" evidence="3">
    <location>
        <begin position="560"/>
        <end position="652"/>
    </location>
</feature>
<comment type="caution">
    <text evidence="5">The sequence shown here is derived from an EMBL/GenBank/DDBJ whole genome shotgun (WGS) entry which is preliminary data.</text>
</comment>
<evidence type="ECO:0000256" key="2">
    <source>
        <dbReference type="ARBA" id="ARBA00023134"/>
    </source>
</evidence>
<dbReference type="PROSITE" id="PS51718">
    <property type="entry name" value="G_DYNAMIN_2"/>
    <property type="match status" value="1"/>
</dbReference>
<dbReference type="GO" id="GO:0016020">
    <property type="term" value="C:membrane"/>
    <property type="evidence" value="ECO:0007669"/>
    <property type="project" value="TreeGrafter"/>
</dbReference>